<dbReference type="EMBL" id="JAMSHJ010000001">
    <property type="protein sequence ID" value="KAI5446666.1"/>
    <property type="molecule type" value="Genomic_DNA"/>
</dbReference>
<organism evidence="1 2">
    <name type="scientific">Pisum sativum</name>
    <name type="common">Garden pea</name>
    <name type="synonym">Lathyrus oleraceus</name>
    <dbReference type="NCBI Taxonomy" id="3888"/>
    <lineage>
        <taxon>Eukaryota</taxon>
        <taxon>Viridiplantae</taxon>
        <taxon>Streptophyta</taxon>
        <taxon>Embryophyta</taxon>
        <taxon>Tracheophyta</taxon>
        <taxon>Spermatophyta</taxon>
        <taxon>Magnoliopsida</taxon>
        <taxon>eudicotyledons</taxon>
        <taxon>Gunneridae</taxon>
        <taxon>Pentapetalae</taxon>
        <taxon>rosids</taxon>
        <taxon>fabids</taxon>
        <taxon>Fabales</taxon>
        <taxon>Fabaceae</taxon>
        <taxon>Papilionoideae</taxon>
        <taxon>50 kb inversion clade</taxon>
        <taxon>NPAAA clade</taxon>
        <taxon>Hologalegina</taxon>
        <taxon>IRL clade</taxon>
        <taxon>Fabeae</taxon>
        <taxon>Lathyrus</taxon>
    </lineage>
</organism>
<reference evidence="1 2" key="1">
    <citation type="journal article" date="2022" name="Nat. Genet.">
        <title>Improved pea reference genome and pan-genome highlight genomic features and evolutionary characteristics.</title>
        <authorList>
            <person name="Yang T."/>
            <person name="Liu R."/>
            <person name="Luo Y."/>
            <person name="Hu S."/>
            <person name="Wang D."/>
            <person name="Wang C."/>
            <person name="Pandey M.K."/>
            <person name="Ge S."/>
            <person name="Xu Q."/>
            <person name="Li N."/>
            <person name="Li G."/>
            <person name="Huang Y."/>
            <person name="Saxena R.K."/>
            <person name="Ji Y."/>
            <person name="Li M."/>
            <person name="Yan X."/>
            <person name="He Y."/>
            <person name="Liu Y."/>
            <person name="Wang X."/>
            <person name="Xiang C."/>
            <person name="Varshney R.K."/>
            <person name="Ding H."/>
            <person name="Gao S."/>
            <person name="Zong X."/>
        </authorList>
    </citation>
    <scope>NUCLEOTIDE SEQUENCE [LARGE SCALE GENOMIC DNA]</scope>
    <source>
        <strain evidence="1 2">cv. Zhongwan 6</strain>
    </source>
</reference>
<dbReference type="Proteomes" id="UP001058974">
    <property type="component" value="Chromosome 1"/>
</dbReference>
<keyword evidence="2" id="KW-1185">Reference proteome</keyword>
<dbReference type="Gramene" id="Psat01G0449100-T1">
    <property type="protein sequence ID" value="KAI5446666.1"/>
    <property type="gene ID" value="KIW84_014491"/>
</dbReference>
<protein>
    <recommendedName>
        <fullName evidence="3">Reverse transcriptase zinc-binding domain-containing protein</fullName>
    </recommendedName>
</protein>
<name>A0A9D5BNB6_PEA</name>
<gene>
    <name evidence="1" type="ORF">KIW84_014491</name>
</gene>
<accession>A0A9D5BNB6</accession>
<proteinExistence type="predicted"/>
<evidence type="ECO:0008006" key="3">
    <source>
        <dbReference type="Google" id="ProtNLM"/>
    </source>
</evidence>
<dbReference type="AlphaFoldDB" id="A0A9D5BNB6"/>
<evidence type="ECO:0000313" key="2">
    <source>
        <dbReference type="Proteomes" id="UP001058974"/>
    </source>
</evidence>
<comment type="caution">
    <text evidence="1">The sequence shown here is derived from an EMBL/GenBank/DDBJ whole genome shotgun (WGS) entry which is preliminary data.</text>
</comment>
<sequence length="148" mass="16631">MNRHIFVGVRNMVCPLCFLDDESWGHIFLLCPISNRISVEACVAVPPFSDSLATCFLDFKEVAGAAVKRRMLRFSALVICWVIWSCKNVIVFEEGKKGRDDRRYNLPSASEVATLIVGDYDVADFDRDVVVETLSGLLQCISTFEPAY</sequence>
<evidence type="ECO:0000313" key="1">
    <source>
        <dbReference type="EMBL" id="KAI5446666.1"/>
    </source>
</evidence>